<dbReference type="AlphaFoldDB" id="A0A815E4C3"/>
<dbReference type="Pfam" id="PF08659">
    <property type="entry name" value="KR"/>
    <property type="match status" value="1"/>
</dbReference>
<dbReference type="OrthoDB" id="10144273at2759"/>
<dbReference type="Proteomes" id="UP000663860">
    <property type="component" value="Unassembled WGS sequence"/>
</dbReference>
<organism evidence="2 4">
    <name type="scientific">Adineta steineri</name>
    <dbReference type="NCBI Taxonomy" id="433720"/>
    <lineage>
        <taxon>Eukaryota</taxon>
        <taxon>Metazoa</taxon>
        <taxon>Spiralia</taxon>
        <taxon>Gnathifera</taxon>
        <taxon>Rotifera</taxon>
        <taxon>Eurotatoria</taxon>
        <taxon>Bdelloidea</taxon>
        <taxon>Adinetida</taxon>
        <taxon>Adinetidae</taxon>
        <taxon>Adineta</taxon>
    </lineage>
</organism>
<reference evidence="2" key="1">
    <citation type="submission" date="2021-02" db="EMBL/GenBank/DDBJ databases">
        <authorList>
            <person name="Nowell W R."/>
        </authorList>
    </citation>
    <scope>NUCLEOTIDE SEQUENCE</scope>
</reference>
<accession>A0A815E4C3</accession>
<comment type="caution">
    <text evidence="2">The sequence shown here is derived from an EMBL/GenBank/DDBJ whole genome shotgun (WGS) entry which is preliminary data.</text>
</comment>
<name>A0A815E4C3_9BILA</name>
<evidence type="ECO:0000313" key="2">
    <source>
        <dbReference type="EMBL" id="CAF1310002.1"/>
    </source>
</evidence>
<proteinExistence type="predicted"/>
<evidence type="ECO:0000313" key="4">
    <source>
        <dbReference type="Proteomes" id="UP000663860"/>
    </source>
</evidence>
<protein>
    <recommendedName>
        <fullName evidence="1">Ketoreductase (KR) domain-containing protein</fullName>
    </recommendedName>
</protein>
<sequence>MFSSIQNHLLEVSSAGYNASNQFPDALAHYFEKLNLPALSISLPAVSGAGMFHRHKEMLSTLKETQYFELMPTITVFKLK</sequence>
<dbReference type="Gene3D" id="3.40.50.720">
    <property type="entry name" value="NAD(P)-binding Rossmann-like Domain"/>
    <property type="match status" value="1"/>
</dbReference>
<evidence type="ECO:0000313" key="3">
    <source>
        <dbReference type="EMBL" id="CAF1373823.1"/>
    </source>
</evidence>
<dbReference type="EMBL" id="CAJNOE010000687">
    <property type="protein sequence ID" value="CAF1310002.1"/>
    <property type="molecule type" value="Genomic_DNA"/>
</dbReference>
<dbReference type="Proteomes" id="UP000663891">
    <property type="component" value="Unassembled WGS sequence"/>
</dbReference>
<evidence type="ECO:0000259" key="1">
    <source>
        <dbReference type="Pfam" id="PF08659"/>
    </source>
</evidence>
<dbReference type="EMBL" id="CAJNON010000767">
    <property type="protein sequence ID" value="CAF1373823.1"/>
    <property type="molecule type" value="Genomic_DNA"/>
</dbReference>
<dbReference type="InterPro" id="IPR013968">
    <property type="entry name" value="PKS_KR"/>
</dbReference>
<feature type="domain" description="Ketoreductase (KR)" evidence="1">
    <location>
        <begin position="1"/>
        <end position="47"/>
    </location>
</feature>
<gene>
    <name evidence="2" type="ORF">IZO911_LOCUS34549</name>
    <name evidence="3" type="ORF">VCS650_LOCUS35012</name>
</gene>